<dbReference type="Proteomes" id="UP000305948">
    <property type="component" value="Unassembled WGS sequence"/>
</dbReference>
<organism evidence="1 2">
    <name type="scientific">Heliocybe sulcata</name>
    <dbReference type="NCBI Taxonomy" id="5364"/>
    <lineage>
        <taxon>Eukaryota</taxon>
        <taxon>Fungi</taxon>
        <taxon>Dikarya</taxon>
        <taxon>Basidiomycota</taxon>
        <taxon>Agaricomycotina</taxon>
        <taxon>Agaricomycetes</taxon>
        <taxon>Gloeophyllales</taxon>
        <taxon>Gloeophyllaceae</taxon>
        <taxon>Heliocybe</taxon>
    </lineage>
</organism>
<dbReference type="EMBL" id="ML213507">
    <property type="protein sequence ID" value="TFK53819.1"/>
    <property type="molecule type" value="Genomic_DNA"/>
</dbReference>
<reference evidence="1 2" key="1">
    <citation type="journal article" date="2019" name="Nat. Ecol. Evol.">
        <title>Megaphylogeny resolves global patterns of mushroom evolution.</title>
        <authorList>
            <person name="Varga T."/>
            <person name="Krizsan K."/>
            <person name="Foldi C."/>
            <person name="Dima B."/>
            <person name="Sanchez-Garcia M."/>
            <person name="Sanchez-Ramirez S."/>
            <person name="Szollosi G.J."/>
            <person name="Szarkandi J.G."/>
            <person name="Papp V."/>
            <person name="Albert L."/>
            <person name="Andreopoulos W."/>
            <person name="Angelini C."/>
            <person name="Antonin V."/>
            <person name="Barry K.W."/>
            <person name="Bougher N.L."/>
            <person name="Buchanan P."/>
            <person name="Buyck B."/>
            <person name="Bense V."/>
            <person name="Catcheside P."/>
            <person name="Chovatia M."/>
            <person name="Cooper J."/>
            <person name="Damon W."/>
            <person name="Desjardin D."/>
            <person name="Finy P."/>
            <person name="Geml J."/>
            <person name="Haridas S."/>
            <person name="Hughes K."/>
            <person name="Justo A."/>
            <person name="Karasinski D."/>
            <person name="Kautmanova I."/>
            <person name="Kiss B."/>
            <person name="Kocsube S."/>
            <person name="Kotiranta H."/>
            <person name="LaButti K.M."/>
            <person name="Lechner B.E."/>
            <person name="Liimatainen K."/>
            <person name="Lipzen A."/>
            <person name="Lukacs Z."/>
            <person name="Mihaltcheva S."/>
            <person name="Morgado L.N."/>
            <person name="Niskanen T."/>
            <person name="Noordeloos M.E."/>
            <person name="Ohm R.A."/>
            <person name="Ortiz-Santana B."/>
            <person name="Ovrebo C."/>
            <person name="Racz N."/>
            <person name="Riley R."/>
            <person name="Savchenko A."/>
            <person name="Shiryaev A."/>
            <person name="Soop K."/>
            <person name="Spirin V."/>
            <person name="Szebenyi C."/>
            <person name="Tomsovsky M."/>
            <person name="Tulloss R.E."/>
            <person name="Uehling J."/>
            <person name="Grigoriev I.V."/>
            <person name="Vagvolgyi C."/>
            <person name="Papp T."/>
            <person name="Martin F.M."/>
            <person name="Miettinen O."/>
            <person name="Hibbett D.S."/>
            <person name="Nagy L.G."/>
        </authorList>
    </citation>
    <scope>NUCLEOTIDE SEQUENCE [LARGE SCALE GENOMIC DNA]</scope>
    <source>
        <strain evidence="1 2">OMC1185</strain>
    </source>
</reference>
<name>A0A5C3N7N6_9AGAM</name>
<protein>
    <submittedName>
        <fullName evidence="1">Uncharacterized protein</fullName>
    </submittedName>
</protein>
<evidence type="ECO:0000313" key="2">
    <source>
        <dbReference type="Proteomes" id="UP000305948"/>
    </source>
</evidence>
<gene>
    <name evidence="1" type="ORF">OE88DRAFT_1286615</name>
</gene>
<evidence type="ECO:0000313" key="1">
    <source>
        <dbReference type="EMBL" id="TFK53819.1"/>
    </source>
</evidence>
<dbReference type="OrthoDB" id="9988102at2759"/>
<keyword evidence="2" id="KW-1185">Reference proteome</keyword>
<sequence>MRTSVHSICLDEANIHLLWDMPDDEASGNTFFDNQLSSHGLSCTSMSYFHEGAYVDSPTGLPSQRATQVQPMTMATPAPVVFPQQSRLVTVMPPMLQQPPMYPIAAPPPYTVQPAAANGTDHLRTFSLHPFPNAAAALGVYYPGQTIAGQAIETGPRPRGMIGGGGFQLAVYRGAKRAVIDVEHNWDDYRLLVRISEAYDRLRAWRKYLSLKSLSSFTTANADYMFPQVTRSLPSASSDVYKEQRIRRFLRHPEVLRGKTEGVWSHFYDTSTAFTIGSYMVGAESACLVLVGILNWAQF</sequence>
<proteinExistence type="predicted"/>
<dbReference type="AlphaFoldDB" id="A0A5C3N7N6"/>
<accession>A0A5C3N7N6</accession>
<dbReference type="STRING" id="5364.A0A5C3N7N6"/>